<evidence type="ECO:0000313" key="6">
    <source>
        <dbReference type="EMBL" id="CAE0267672.1"/>
    </source>
</evidence>
<evidence type="ECO:0000256" key="1">
    <source>
        <dbReference type="ARBA" id="ARBA00004141"/>
    </source>
</evidence>
<reference evidence="6" key="1">
    <citation type="submission" date="2021-01" db="EMBL/GenBank/DDBJ databases">
        <authorList>
            <person name="Corre E."/>
            <person name="Pelletier E."/>
            <person name="Niang G."/>
            <person name="Scheremetjew M."/>
            <person name="Finn R."/>
            <person name="Kale V."/>
            <person name="Holt S."/>
            <person name="Cochrane G."/>
            <person name="Meng A."/>
            <person name="Brown T."/>
            <person name="Cohen L."/>
        </authorList>
    </citation>
    <scope>NUCLEOTIDE SEQUENCE</scope>
    <source>
        <strain evidence="6">NIES-2562</strain>
    </source>
</reference>
<sequence length="251" mass="26168">MHINLTLCDISQEAVQSSYGGAFGLVFGAGFSTALGSALAFLPKASSPAFLSACLAISAGVMVYVSFLEIFRKARAAIEPCLGSALAHTVTFLSFFFGMALVIVLDKFVHFIFQLRRRRRAGGSSAAKASEVIGRDEEAHVEEKGGNISDNIFEIEPASIAALSHIASKEGDKVDNSKKSEKTSGDDLDVDMLSASVLSAVAIAIHNFPEGLATFIAAVADPTIGVTVAVAIIMHNIPEVGSVGCASISCP</sequence>
<evidence type="ECO:0000256" key="4">
    <source>
        <dbReference type="ARBA" id="ARBA00023136"/>
    </source>
</evidence>
<protein>
    <recommendedName>
        <fullName evidence="7">Zinc transporter</fullName>
    </recommendedName>
</protein>
<keyword evidence="4 5" id="KW-0472">Membrane</keyword>
<dbReference type="InterPro" id="IPR003689">
    <property type="entry name" value="ZIP"/>
</dbReference>
<dbReference type="PANTHER" id="PTHR11040:SF205">
    <property type="entry name" value="ZINC TRANSPORTER ZUPT"/>
    <property type="match status" value="1"/>
</dbReference>
<evidence type="ECO:0000256" key="3">
    <source>
        <dbReference type="ARBA" id="ARBA00022989"/>
    </source>
</evidence>
<evidence type="ECO:0008006" key="7">
    <source>
        <dbReference type="Google" id="ProtNLM"/>
    </source>
</evidence>
<organism evidence="6">
    <name type="scientific">Palpitomonas bilix</name>
    <dbReference type="NCBI Taxonomy" id="652834"/>
    <lineage>
        <taxon>Eukaryota</taxon>
        <taxon>Eukaryota incertae sedis</taxon>
    </lineage>
</organism>
<feature type="transmembrane region" description="Helical" evidence="5">
    <location>
        <begin position="20"/>
        <end position="42"/>
    </location>
</feature>
<gene>
    <name evidence="6" type="ORF">PBIL07802_LOCUS30018</name>
</gene>
<accession>A0A7S3LVY7</accession>
<keyword evidence="2 5" id="KW-0812">Transmembrane</keyword>
<dbReference type="PANTHER" id="PTHR11040">
    <property type="entry name" value="ZINC/IRON TRANSPORTER"/>
    <property type="match status" value="1"/>
</dbReference>
<name>A0A7S3LVY7_9EUKA</name>
<dbReference type="EMBL" id="HBIB01045763">
    <property type="protein sequence ID" value="CAE0267672.1"/>
    <property type="molecule type" value="Transcribed_RNA"/>
</dbReference>
<dbReference type="Pfam" id="PF02535">
    <property type="entry name" value="Zip"/>
    <property type="match status" value="1"/>
</dbReference>
<feature type="transmembrane region" description="Helical" evidence="5">
    <location>
        <begin position="91"/>
        <end position="113"/>
    </location>
</feature>
<feature type="transmembrane region" description="Helical" evidence="5">
    <location>
        <begin position="49"/>
        <end position="71"/>
    </location>
</feature>
<keyword evidence="3 5" id="KW-1133">Transmembrane helix</keyword>
<proteinExistence type="predicted"/>
<comment type="subcellular location">
    <subcellularLocation>
        <location evidence="1">Membrane</location>
        <topology evidence="1">Multi-pass membrane protein</topology>
    </subcellularLocation>
</comment>
<dbReference type="GO" id="GO:0016020">
    <property type="term" value="C:membrane"/>
    <property type="evidence" value="ECO:0007669"/>
    <property type="project" value="UniProtKB-SubCell"/>
</dbReference>
<dbReference type="GO" id="GO:0005385">
    <property type="term" value="F:zinc ion transmembrane transporter activity"/>
    <property type="evidence" value="ECO:0007669"/>
    <property type="project" value="TreeGrafter"/>
</dbReference>
<evidence type="ECO:0000256" key="5">
    <source>
        <dbReference type="SAM" id="Phobius"/>
    </source>
</evidence>
<evidence type="ECO:0000256" key="2">
    <source>
        <dbReference type="ARBA" id="ARBA00022692"/>
    </source>
</evidence>
<dbReference type="AlphaFoldDB" id="A0A7S3LVY7"/>